<organism evidence="2 3">
    <name type="scientific">Westerdykella ornata</name>
    <dbReference type="NCBI Taxonomy" id="318751"/>
    <lineage>
        <taxon>Eukaryota</taxon>
        <taxon>Fungi</taxon>
        <taxon>Dikarya</taxon>
        <taxon>Ascomycota</taxon>
        <taxon>Pezizomycotina</taxon>
        <taxon>Dothideomycetes</taxon>
        <taxon>Pleosporomycetidae</taxon>
        <taxon>Pleosporales</taxon>
        <taxon>Sporormiaceae</taxon>
        <taxon>Westerdykella</taxon>
    </lineage>
</organism>
<sequence>MSIIQAIRIVTPKSSKSRTTTLVHLFCHVKPGARDGEANKAVREVVAEALKVPKSDVHIAKGMKSREKTVEVVITDHDNKETKSQEEEIQRIKNLLLLLTKE</sequence>
<dbReference type="Pfam" id="PF02594">
    <property type="entry name" value="DUF167"/>
    <property type="match status" value="1"/>
</dbReference>
<comment type="similarity">
    <text evidence="1">Belongs to the UPF0235 family.</text>
</comment>
<dbReference type="OrthoDB" id="244097at2759"/>
<evidence type="ECO:0008006" key="4">
    <source>
        <dbReference type="Google" id="ProtNLM"/>
    </source>
</evidence>
<dbReference type="RefSeq" id="XP_033652360.1">
    <property type="nucleotide sequence ID" value="XM_033801040.1"/>
</dbReference>
<gene>
    <name evidence="2" type="ORF">EI97DRAFT_459791</name>
</gene>
<protein>
    <recommendedName>
        <fullName evidence="4">DUF167-domain-containing protein</fullName>
    </recommendedName>
</protein>
<dbReference type="SUPFAM" id="SSF69786">
    <property type="entry name" value="YggU-like"/>
    <property type="match status" value="1"/>
</dbReference>
<evidence type="ECO:0000256" key="1">
    <source>
        <dbReference type="ARBA" id="ARBA00010364"/>
    </source>
</evidence>
<dbReference type="InterPro" id="IPR003746">
    <property type="entry name" value="DUF167"/>
</dbReference>
<evidence type="ECO:0000313" key="3">
    <source>
        <dbReference type="Proteomes" id="UP000800097"/>
    </source>
</evidence>
<reference evidence="2" key="1">
    <citation type="journal article" date="2020" name="Stud. Mycol.">
        <title>101 Dothideomycetes genomes: a test case for predicting lifestyles and emergence of pathogens.</title>
        <authorList>
            <person name="Haridas S."/>
            <person name="Albert R."/>
            <person name="Binder M."/>
            <person name="Bloem J."/>
            <person name="Labutti K."/>
            <person name="Salamov A."/>
            <person name="Andreopoulos B."/>
            <person name="Baker S."/>
            <person name="Barry K."/>
            <person name="Bills G."/>
            <person name="Bluhm B."/>
            <person name="Cannon C."/>
            <person name="Castanera R."/>
            <person name="Culley D."/>
            <person name="Daum C."/>
            <person name="Ezra D."/>
            <person name="Gonzalez J."/>
            <person name="Henrissat B."/>
            <person name="Kuo A."/>
            <person name="Liang C."/>
            <person name="Lipzen A."/>
            <person name="Lutzoni F."/>
            <person name="Magnuson J."/>
            <person name="Mondo S."/>
            <person name="Nolan M."/>
            <person name="Ohm R."/>
            <person name="Pangilinan J."/>
            <person name="Park H.-J."/>
            <person name="Ramirez L."/>
            <person name="Alfaro M."/>
            <person name="Sun H."/>
            <person name="Tritt A."/>
            <person name="Yoshinaga Y."/>
            <person name="Zwiers L.-H."/>
            <person name="Turgeon B."/>
            <person name="Goodwin S."/>
            <person name="Spatafora J."/>
            <person name="Crous P."/>
            <person name="Grigoriev I."/>
        </authorList>
    </citation>
    <scope>NUCLEOTIDE SEQUENCE</scope>
    <source>
        <strain evidence="2">CBS 379.55</strain>
    </source>
</reference>
<proteinExistence type="inferred from homology"/>
<dbReference type="AlphaFoldDB" id="A0A6A6JE32"/>
<accession>A0A6A6JE32</accession>
<keyword evidence="3" id="KW-1185">Reference proteome</keyword>
<dbReference type="GeneID" id="54554215"/>
<name>A0A6A6JE32_WESOR</name>
<dbReference type="EMBL" id="ML986500">
    <property type="protein sequence ID" value="KAF2274821.1"/>
    <property type="molecule type" value="Genomic_DNA"/>
</dbReference>
<evidence type="ECO:0000313" key="2">
    <source>
        <dbReference type="EMBL" id="KAF2274821.1"/>
    </source>
</evidence>
<dbReference type="SMART" id="SM01152">
    <property type="entry name" value="DUF167"/>
    <property type="match status" value="1"/>
</dbReference>
<dbReference type="Proteomes" id="UP000800097">
    <property type="component" value="Unassembled WGS sequence"/>
</dbReference>
<dbReference type="Gene3D" id="3.30.1200.10">
    <property type="entry name" value="YggU-like"/>
    <property type="match status" value="1"/>
</dbReference>
<dbReference type="NCBIfam" id="TIGR00251">
    <property type="entry name" value="DUF167 family protein"/>
    <property type="match status" value="1"/>
</dbReference>
<dbReference type="InterPro" id="IPR036591">
    <property type="entry name" value="YggU-like_sf"/>
</dbReference>